<accession>A0A4R4YJR0</accession>
<keyword evidence="1" id="KW-0472">Membrane</keyword>
<dbReference type="OrthoDB" id="3831256at2"/>
<gene>
    <name evidence="2" type="ORF">E1286_24810</name>
</gene>
<name>A0A4R4YJR0_9ACTN</name>
<dbReference type="InterPro" id="IPR046549">
    <property type="entry name" value="DUF6703"/>
</dbReference>
<keyword evidence="1" id="KW-0812">Transmembrane</keyword>
<organism evidence="2 3">
    <name type="scientific">Nonomuraea terrae</name>
    <dbReference type="NCBI Taxonomy" id="2530383"/>
    <lineage>
        <taxon>Bacteria</taxon>
        <taxon>Bacillati</taxon>
        <taxon>Actinomycetota</taxon>
        <taxon>Actinomycetes</taxon>
        <taxon>Streptosporangiales</taxon>
        <taxon>Streptosporangiaceae</taxon>
        <taxon>Nonomuraea</taxon>
    </lineage>
</organism>
<proteinExistence type="predicted"/>
<dbReference type="EMBL" id="SMKQ01000083">
    <property type="protein sequence ID" value="TDD45188.1"/>
    <property type="molecule type" value="Genomic_DNA"/>
</dbReference>
<dbReference type="AlphaFoldDB" id="A0A4R4YJR0"/>
<evidence type="ECO:0000256" key="1">
    <source>
        <dbReference type="SAM" id="Phobius"/>
    </source>
</evidence>
<sequence>MAPDDKRRPLPQDEQFFTPGASGLRKAVEQRSAVPMAFLFTQVPRWVAPAVLVILLLVGFAVAHPLGGVAVLPVIAFIGWLAYLSWPSLRIGGKIMRVAMLTFLVLLAATRFGVF</sequence>
<dbReference type="Pfam" id="PF20444">
    <property type="entry name" value="DUF6703"/>
    <property type="match status" value="1"/>
</dbReference>
<keyword evidence="1" id="KW-1133">Transmembrane helix</keyword>
<dbReference type="RefSeq" id="WP_132615905.1">
    <property type="nucleotide sequence ID" value="NZ_SMKQ01000083.1"/>
</dbReference>
<feature type="transmembrane region" description="Helical" evidence="1">
    <location>
        <begin position="46"/>
        <end position="63"/>
    </location>
</feature>
<reference evidence="2 3" key="1">
    <citation type="submission" date="2019-03" db="EMBL/GenBank/DDBJ databases">
        <title>Draft genome sequences of novel Actinobacteria.</title>
        <authorList>
            <person name="Sahin N."/>
            <person name="Ay H."/>
            <person name="Saygin H."/>
        </authorList>
    </citation>
    <scope>NUCLEOTIDE SEQUENCE [LARGE SCALE GENOMIC DNA]</scope>
    <source>
        <strain evidence="2 3">CH32</strain>
    </source>
</reference>
<protein>
    <submittedName>
        <fullName evidence="2">Uncharacterized protein</fullName>
    </submittedName>
</protein>
<keyword evidence="3" id="KW-1185">Reference proteome</keyword>
<feature type="transmembrane region" description="Helical" evidence="1">
    <location>
        <begin position="98"/>
        <end position="114"/>
    </location>
</feature>
<comment type="caution">
    <text evidence="2">The sequence shown here is derived from an EMBL/GenBank/DDBJ whole genome shotgun (WGS) entry which is preliminary data.</text>
</comment>
<dbReference type="Proteomes" id="UP000295302">
    <property type="component" value="Unassembled WGS sequence"/>
</dbReference>
<evidence type="ECO:0000313" key="3">
    <source>
        <dbReference type="Proteomes" id="UP000295302"/>
    </source>
</evidence>
<evidence type="ECO:0000313" key="2">
    <source>
        <dbReference type="EMBL" id="TDD45188.1"/>
    </source>
</evidence>